<dbReference type="SUPFAM" id="SSF53300">
    <property type="entry name" value="vWA-like"/>
    <property type="match status" value="1"/>
</dbReference>
<dbReference type="PANTHER" id="PTHR41248:SF1">
    <property type="entry name" value="NORD PROTEIN"/>
    <property type="match status" value="1"/>
</dbReference>
<protein>
    <recommendedName>
        <fullName evidence="1">VWFA domain-containing protein</fullName>
    </recommendedName>
</protein>
<organism evidence="2">
    <name type="scientific">marine metagenome</name>
    <dbReference type="NCBI Taxonomy" id="408172"/>
    <lineage>
        <taxon>unclassified sequences</taxon>
        <taxon>metagenomes</taxon>
        <taxon>ecological metagenomes</taxon>
    </lineage>
</organism>
<name>A0A381QXA6_9ZZZZ</name>
<dbReference type="CDD" id="cd01454">
    <property type="entry name" value="vWA_norD_type"/>
    <property type="match status" value="1"/>
</dbReference>
<dbReference type="Gene3D" id="3.40.50.410">
    <property type="entry name" value="von Willebrand factor, type A domain"/>
    <property type="match status" value="1"/>
</dbReference>
<gene>
    <name evidence="2" type="ORF">METZ01_LOCUS36909</name>
</gene>
<evidence type="ECO:0000313" key="2">
    <source>
        <dbReference type="EMBL" id="SUZ84055.1"/>
    </source>
</evidence>
<dbReference type="SMART" id="SM00327">
    <property type="entry name" value="VWA"/>
    <property type="match status" value="1"/>
</dbReference>
<proteinExistence type="predicted"/>
<feature type="domain" description="VWFA" evidence="1">
    <location>
        <begin position="584"/>
        <end position="772"/>
    </location>
</feature>
<sequence>MSIILDDYRESLEQAAPELKGTLDATFQEASRCMSPIGLQDYLDGARGLSELGRGADLVVSYIENVPAVAKECGEDIIRECVTSAMKLISMTSGEVIALLFSSLPTAARRLGDPELLRGYFSLIHRLAAKAPRGLRPMLGCTDELLSKLTLSGLRRWADFGADAYRRDLPGQVAYFGLKTEDSLAVLKKERGGTLFIDSQRKLNFYLRALWARDFFLRPADTSHIGFRPYLETRVLHLPDAVDGILVKGTELYRAIAAHMAAHLVYTSEPISAENLSQAQRFFIGFVEDARVEYCAKKVFPGLGKLWRSLHCQHEKHPEHDSITLLERLALALLDRSFSVNDVSLDEIAEKFHNQIESSKNDSQFAWHLGLEIFNVLASRKEVPSLRLLESIRIPYRDDNRFIWDFDEFAWHDDVEYVPANQRQVRKSVSLMDFVNELDVENAGDDAQEIWTLNTELFPYEDKGISFNQLEGKEAVSEPFHYPEWDYQVQLHRPDWATVYERGYPMGDPEEIEDILTEHKPITSRIKQIVDRLRPEGMIRQRKLEDGDEIDINAAVEAIIDIRMGYQPDTRITLKNVLNHRDLAILILLDLSESTNETLAGLEKTVLELTREASALVSTAISGIGDTFAIHGFASDGRHDVRYYRLKRFEQAFDDEAKGRLAGMQGGLSTRMGAAMRHAGHHLSLRAEKRKMLLIVTDGSPADIDERDPQHLRMDAKKAAEELHTQGIMSYCLTLDPSADHYVQRIFGQNHYTVIDNVQRLPEKLPALFASLTS</sequence>
<evidence type="ECO:0000259" key="1">
    <source>
        <dbReference type="PROSITE" id="PS50234"/>
    </source>
</evidence>
<accession>A0A381QXA6</accession>
<reference evidence="2" key="1">
    <citation type="submission" date="2018-05" db="EMBL/GenBank/DDBJ databases">
        <authorList>
            <person name="Lanie J.A."/>
            <person name="Ng W.-L."/>
            <person name="Kazmierczak K.M."/>
            <person name="Andrzejewski T.M."/>
            <person name="Davidsen T.M."/>
            <person name="Wayne K.J."/>
            <person name="Tettelin H."/>
            <person name="Glass J.I."/>
            <person name="Rusch D."/>
            <person name="Podicherti R."/>
            <person name="Tsui H.-C.T."/>
            <person name="Winkler M.E."/>
        </authorList>
    </citation>
    <scope>NUCLEOTIDE SEQUENCE</scope>
</reference>
<dbReference type="Pfam" id="PF00092">
    <property type="entry name" value="VWA"/>
    <property type="match status" value="1"/>
</dbReference>
<dbReference type="InterPro" id="IPR036465">
    <property type="entry name" value="vWFA_dom_sf"/>
</dbReference>
<dbReference type="InterPro" id="IPR002035">
    <property type="entry name" value="VWF_A"/>
</dbReference>
<dbReference type="PANTHER" id="PTHR41248">
    <property type="entry name" value="NORD PROTEIN"/>
    <property type="match status" value="1"/>
</dbReference>
<dbReference type="AlphaFoldDB" id="A0A381QXA6"/>
<dbReference type="EMBL" id="UINC01001579">
    <property type="protein sequence ID" value="SUZ84055.1"/>
    <property type="molecule type" value="Genomic_DNA"/>
</dbReference>
<dbReference type="InterPro" id="IPR051928">
    <property type="entry name" value="NorD/CobT"/>
</dbReference>
<dbReference type="PROSITE" id="PS50234">
    <property type="entry name" value="VWFA"/>
    <property type="match status" value="1"/>
</dbReference>